<dbReference type="Gene3D" id="1.10.10.10">
    <property type="entry name" value="Winged helix-like DNA-binding domain superfamily/Winged helix DNA-binding domain"/>
    <property type="match status" value="1"/>
</dbReference>
<evidence type="ECO:0000256" key="4">
    <source>
        <dbReference type="ARBA" id="ARBA00023163"/>
    </source>
</evidence>
<dbReference type="PANTHER" id="PTHR30537:SF74">
    <property type="entry name" value="HTH-TYPE TRANSCRIPTIONAL REGULATOR TRPI"/>
    <property type="match status" value="1"/>
</dbReference>
<keyword evidence="2" id="KW-0805">Transcription regulation</keyword>
<dbReference type="EMBL" id="FOCW01000001">
    <property type="protein sequence ID" value="SEN02305.1"/>
    <property type="molecule type" value="Genomic_DNA"/>
</dbReference>
<evidence type="ECO:0000256" key="3">
    <source>
        <dbReference type="ARBA" id="ARBA00023125"/>
    </source>
</evidence>
<evidence type="ECO:0000256" key="1">
    <source>
        <dbReference type="ARBA" id="ARBA00009437"/>
    </source>
</evidence>
<gene>
    <name evidence="6" type="ORF">SAMN02745977_00185</name>
</gene>
<evidence type="ECO:0000256" key="2">
    <source>
        <dbReference type="ARBA" id="ARBA00023015"/>
    </source>
</evidence>
<keyword evidence="3" id="KW-0238">DNA-binding</keyword>
<evidence type="ECO:0000259" key="5">
    <source>
        <dbReference type="PROSITE" id="PS50931"/>
    </source>
</evidence>
<dbReference type="SUPFAM" id="SSF46785">
    <property type="entry name" value="Winged helix' DNA-binding domain"/>
    <property type="match status" value="1"/>
</dbReference>
<sequence length="302" mass="33637">MLAIRAFEAAARHGSFVRAGEELCVSAGAVGHQVRLLEEWLGRPLFERKARSVELNESGRRYFVEVHQLLEELERASLALRRTDDDTQVTVTAMPSFVTRWLMPRLGRFTALQPHIEVRVLGSVPHVDFARDHVDLAIRLGSGTYPGLVSDMLLPETYHAVAHPSLAAQICRPADVTAFALLHDEYEQRIPAQVDWPRWCAAQGLQVPAQRLRQGLRFSHTYLTLDAAAAGAGLAVASDVLAGEALKLGQLQYLPGTPVKGPYEYYLVHPPAAAHRPQVQAVCDWLRQEAADFRRDVRTRSE</sequence>
<dbReference type="CDD" id="cd08432">
    <property type="entry name" value="PBP2_GcdR_TrpI_HvrB_AmpR_like"/>
    <property type="match status" value="1"/>
</dbReference>
<organism evidence="6 7">
    <name type="scientific">Brachymonas denitrificans DSM 15123</name>
    <dbReference type="NCBI Taxonomy" id="1121117"/>
    <lineage>
        <taxon>Bacteria</taxon>
        <taxon>Pseudomonadati</taxon>
        <taxon>Pseudomonadota</taxon>
        <taxon>Betaproteobacteria</taxon>
        <taxon>Burkholderiales</taxon>
        <taxon>Comamonadaceae</taxon>
        <taxon>Brachymonas</taxon>
    </lineage>
</organism>
<dbReference type="PANTHER" id="PTHR30537">
    <property type="entry name" value="HTH-TYPE TRANSCRIPTIONAL REGULATOR"/>
    <property type="match status" value="1"/>
</dbReference>
<dbReference type="Pfam" id="PF03466">
    <property type="entry name" value="LysR_substrate"/>
    <property type="match status" value="1"/>
</dbReference>
<dbReference type="STRING" id="1121117.SAMN02745977_00185"/>
<dbReference type="GO" id="GO:0006351">
    <property type="term" value="P:DNA-templated transcription"/>
    <property type="evidence" value="ECO:0007669"/>
    <property type="project" value="TreeGrafter"/>
</dbReference>
<dbReference type="GO" id="GO:0003700">
    <property type="term" value="F:DNA-binding transcription factor activity"/>
    <property type="evidence" value="ECO:0007669"/>
    <property type="project" value="InterPro"/>
</dbReference>
<dbReference type="GO" id="GO:0043565">
    <property type="term" value="F:sequence-specific DNA binding"/>
    <property type="evidence" value="ECO:0007669"/>
    <property type="project" value="TreeGrafter"/>
</dbReference>
<accession>A0A1H8D587</accession>
<dbReference type="InterPro" id="IPR005119">
    <property type="entry name" value="LysR_subst-bd"/>
</dbReference>
<dbReference type="InterPro" id="IPR036388">
    <property type="entry name" value="WH-like_DNA-bd_sf"/>
</dbReference>
<dbReference type="AlphaFoldDB" id="A0A1H8D587"/>
<dbReference type="Gene3D" id="3.40.190.10">
    <property type="entry name" value="Periplasmic binding protein-like II"/>
    <property type="match status" value="2"/>
</dbReference>
<feature type="domain" description="HTH lysR-type" evidence="5">
    <location>
        <begin position="1"/>
        <end position="56"/>
    </location>
</feature>
<evidence type="ECO:0000313" key="6">
    <source>
        <dbReference type="EMBL" id="SEN02305.1"/>
    </source>
</evidence>
<reference evidence="6 7" key="1">
    <citation type="submission" date="2016-10" db="EMBL/GenBank/DDBJ databases">
        <authorList>
            <person name="de Groot N.N."/>
        </authorList>
    </citation>
    <scope>NUCLEOTIDE SEQUENCE [LARGE SCALE GENOMIC DNA]</scope>
    <source>
        <strain evidence="6 7">DSM 15123</strain>
    </source>
</reference>
<evidence type="ECO:0000313" key="7">
    <source>
        <dbReference type="Proteomes" id="UP000199531"/>
    </source>
</evidence>
<comment type="similarity">
    <text evidence="1">Belongs to the LysR transcriptional regulatory family.</text>
</comment>
<protein>
    <submittedName>
        <fullName evidence="6">Transcriptional regulator, LysR family</fullName>
    </submittedName>
</protein>
<dbReference type="Pfam" id="PF00126">
    <property type="entry name" value="HTH_1"/>
    <property type="match status" value="1"/>
</dbReference>
<keyword evidence="7" id="KW-1185">Reference proteome</keyword>
<proteinExistence type="inferred from homology"/>
<dbReference type="InterPro" id="IPR036390">
    <property type="entry name" value="WH_DNA-bd_sf"/>
</dbReference>
<dbReference type="InterPro" id="IPR000847">
    <property type="entry name" value="LysR_HTH_N"/>
</dbReference>
<dbReference type="Proteomes" id="UP000199531">
    <property type="component" value="Unassembled WGS sequence"/>
</dbReference>
<name>A0A1H8D587_9BURK</name>
<dbReference type="SUPFAM" id="SSF53850">
    <property type="entry name" value="Periplasmic binding protein-like II"/>
    <property type="match status" value="1"/>
</dbReference>
<keyword evidence="4" id="KW-0804">Transcription</keyword>
<dbReference type="RefSeq" id="WP_234969915.1">
    <property type="nucleotide sequence ID" value="NZ_FOCW01000001.1"/>
</dbReference>
<dbReference type="PROSITE" id="PS50931">
    <property type="entry name" value="HTH_LYSR"/>
    <property type="match status" value="1"/>
</dbReference>
<dbReference type="InterPro" id="IPR058163">
    <property type="entry name" value="LysR-type_TF_proteobact-type"/>
</dbReference>